<dbReference type="HAMAP" id="MF_03046">
    <property type="entry name" value="ENY2_Sus1"/>
    <property type="match status" value="1"/>
</dbReference>
<dbReference type="InterPro" id="IPR018783">
    <property type="entry name" value="TF_ENY2"/>
</dbReference>
<dbReference type="GO" id="GO:0070390">
    <property type="term" value="C:transcription export complex 2"/>
    <property type="evidence" value="ECO:0007669"/>
    <property type="project" value="UniProtKB-UniRule"/>
</dbReference>
<comment type="subcellular location">
    <subcellularLocation>
        <location evidence="1">Nucleus</location>
        <location evidence="1">Nucleoplasm</location>
    </subcellularLocation>
    <subcellularLocation>
        <location evidence="1">Cytoplasm</location>
        <location evidence="1">P-body</location>
    </subcellularLocation>
</comment>
<comment type="similarity">
    <text evidence="1">Belongs to the ENY2 family.</text>
</comment>
<dbReference type="Proteomes" id="UP000289152">
    <property type="component" value="Unassembled WGS sequence"/>
</dbReference>
<dbReference type="GO" id="GO:0003713">
    <property type="term" value="F:transcription coactivator activity"/>
    <property type="evidence" value="ECO:0007669"/>
    <property type="project" value="UniProtKB-UniRule"/>
</dbReference>
<gene>
    <name evidence="1" type="primary">SUS1</name>
    <name evidence="2" type="ORF">M231_00491</name>
</gene>
<keyword evidence="1" id="KW-0805">Transcription regulation</keyword>
<dbReference type="GO" id="GO:0006406">
    <property type="term" value="P:mRNA export from nucleus"/>
    <property type="evidence" value="ECO:0007669"/>
    <property type="project" value="UniProtKB-UniRule"/>
</dbReference>
<keyword evidence="1" id="KW-0156">Chromatin regulator</keyword>
<dbReference type="GO" id="GO:0006325">
    <property type="term" value="P:chromatin organization"/>
    <property type="evidence" value="ECO:0007669"/>
    <property type="project" value="UniProtKB-KW"/>
</dbReference>
<sequence length="100" mass="11634">MSNINPQPDQEILNQIRTRLMQTGDWDRISRLLSARLQESGWEDELKDLSKETARTQEQPNLQSLIRDIRPKAQQMLDPQIRAAVLQEIQAALEREVEKA</sequence>
<dbReference type="STRING" id="5217.A0A4Q1BVG7"/>
<keyword evidence="3" id="KW-1185">Reference proteome</keyword>
<dbReference type="GO" id="GO:0005654">
    <property type="term" value="C:nucleoplasm"/>
    <property type="evidence" value="ECO:0007669"/>
    <property type="project" value="UniProtKB-SubCell"/>
</dbReference>
<dbReference type="InterPro" id="IPR038212">
    <property type="entry name" value="TF_EnY2_sf"/>
</dbReference>
<dbReference type="GO" id="GO:0071819">
    <property type="term" value="C:DUBm complex"/>
    <property type="evidence" value="ECO:0007669"/>
    <property type="project" value="UniProtKB-UniRule"/>
</dbReference>
<comment type="subunit">
    <text evidence="1">Component of the nuclear pore complex (NPC)-associated TREX-2 complex (transcription and export complex 2), composed of at least SUS1, SAC3, THP1, SEM1, and CDC31. TREX-2 contains 2 SUS1 chains. The TREX-2 complex interacts with the nucleoporin NUP1. Component of the 1.8 MDa SAGA transcription coactivator-HAT complex. SAGA is built of 5 distinct domains with specialized functions. Within the SAGA complex, SUS1, SGF11, SGF73 and UBP8 form an additional subcomplex of SAGA called the DUB module (deubiquitination module). Interacts directly with THP1, SAC3, SGF11, and with the RNA polymerase II.</text>
</comment>
<keyword evidence="1" id="KW-0813">Transport</keyword>
<comment type="caution">
    <text evidence="2">The sequence shown here is derived from an EMBL/GenBank/DDBJ whole genome shotgun (WGS) entry which is preliminary data.</text>
</comment>
<dbReference type="GO" id="GO:0006368">
    <property type="term" value="P:transcription elongation by RNA polymerase II"/>
    <property type="evidence" value="ECO:0007669"/>
    <property type="project" value="UniProtKB-UniRule"/>
</dbReference>
<dbReference type="InParanoid" id="A0A4Q1BVG7"/>
<dbReference type="GO" id="GO:0015031">
    <property type="term" value="P:protein transport"/>
    <property type="evidence" value="ECO:0007669"/>
    <property type="project" value="UniProtKB-KW"/>
</dbReference>
<proteinExistence type="inferred from homology"/>
<dbReference type="OrthoDB" id="6221744at2759"/>
<accession>A0A4Q1BVG7</accession>
<name>A0A4Q1BVG7_TREME</name>
<keyword evidence="1" id="KW-0509">mRNA transport</keyword>
<dbReference type="Pfam" id="PF10163">
    <property type="entry name" value="EnY2"/>
    <property type="match status" value="1"/>
</dbReference>
<dbReference type="GO" id="GO:0000124">
    <property type="term" value="C:SAGA complex"/>
    <property type="evidence" value="ECO:0007669"/>
    <property type="project" value="UniProtKB-UniRule"/>
</dbReference>
<dbReference type="GO" id="GO:0005643">
    <property type="term" value="C:nuclear pore"/>
    <property type="evidence" value="ECO:0007669"/>
    <property type="project" value="UniProtKB-UniRule"/>
</dbReference>
<keyword evidence="1" id="KW-0653">Protein transport</keyword>
<evidence type="ECO:0000313" key="3">
    <source>
        <dbReference type="Proteomes" id="UP000289152"/>
    </source>
</evidence>
<keyword evidence="1" id="KW-0010">Activator</keyword>
<reference evidence="2 3" key="1">
    <citation type="submission" date="2016-06" db="EMBL/GenBank/DDBJ databases">
        <title>Evolution of pathogenesis and genome organization in the Tremellales.</title>
        <authorList>
            <person name="Cuomo C."/>
            <person name="Litvintseva A."/>
            <person name="Heitman J."/>
            <person name="Chen Y."/>
            <person name="Sun S."/>
            <person name="Springer D."/>
            <person name="Dromer F."/>
            <person name="Young S."/>
            <person name="Zeng Q."/>
            <person name="Chapman S."/>
            <person name="Gujja S."/>
            <person name="Saif S."/>
            <person name="Birren B."/>
        </authorList>
    </citation>
    <scope>NUCLEOTIDE SEQUENCE [LARGE SCALE GENOMIC DNA]</scope>
    <source>
        <strain evidence="2 3">ATCC 28783</strain>
    </source>
</reference>
<dbReference type="GO" id="GO:0000932">
    <property type="term" value="C:P-body"/>
    <property type="evidence" value="ECO:0007669"/>
    <property type="project" value="UniProtKB-SubCell"/>
</dbReference>
<protein>
    <recommendedName>
        <fullName evidence="1">Transcription and mRNA export factor SUS1</fullName>
    </recommendedName>
</protein>
<keyword evidence="1" id="KW-0963">Cytoplasm</keyword>
<evidence type="ECO:0000313" key="2">
    <source>
        <dbReference type="EMBL" id="RXK42134.1"/>
    </source>
</evidence>
<dbReference type="FunCoup" id="A0A4Q1BVG7">
    <property type="interactions" value="24"/>
</dbReference>
<dbReference type="Gene3D" id="1.10.246.140">
    <property type="match status" value="1"/>
</dbReference>
<dbReference type="AlphaFoldDB" id="A0A4Q1BVG7"/>
<comment type="function">
    <text evidence="1">Involved in mRNA export coupled transcription activation by association with both the TREX-2 and the SAGA complexes. At the promoters, SAGA is required for recruitment of the basal transcription machinery. It influences RNA polymerase II transcriptional activity through different activities such as TBP interaction and promoter selectivity, interaction with transcription activators, and chromatin modification through histone acetylation and deubiquitination. Within the SAGA complex, participates to a subcomplex required for deubiquitination of H2B and for the maintenance of steady-state H3 methylation levels. The TREX-2 complex functions in docking export-competent ribonucleoprotein particles (mRNPs) to the nuclear entrance of the nuclear pore complex (nuclear basket). TREX-2 participates in mRNA export and accurate chromatin positioning in the nucleus by tethering genes to the nuclear periphery. May also be involved in cytoplasmic mRNA decay by interaction with components of P-bodies.</text>
</comment>
<keyword evidence="1" id="KW-0539">Nucleus</keyword>
<dbReference type="PANTHER" id="PTHR12514">
    <property type="entry name" value="ENHANCER OF YELLOW 2 TRANSCRIPTION FACTOR"/>
    <property type="match status" value="1"/>
</dbReference>
<keyword evidence="1" id="KW-0804">Transcription</keyword>
<dbReference type="EMBL" id="SDIL01000003">
    <property type="protein sequence ID" value="RXK42134.1"/>
    <property type="molecule type" value="Genomic_DNA"/>
</dbReference>
<keyword evidence="1" id="KW-0811">Translocation</keyword>
<organism evidence="2 3">
    <name type="scientific">Tremella mesenterica</name>
    <name type="common">Jelly fungus</name>
    <dbReference type="NCBI Taxonomy" id="5217"/>
    <lineage>
        <taxon>Eukaryota</taxon>
        <taxon>Fungi</taxon>
        <taxon>Dikarya</taxon>
        <taxon>Basidiomycota</taxon>
        <taxon>Agaricomycotina</taxon>
        <taxon>Tremellomycetes</taxon>
        <taxon>Tremellales</taxon>
        <taxon>Tremellaceae</taxon>
        <taxon>Tremella</taxon>
    </lineage>
</organism>
<evidence type="ECO:0000256" key="1">
    <source>
        <dbReference type="HAMAP-Rule" id="MF_03046"/>
    </source>
</evidence>